<proteinExistence type="predicted"/>
<feature type="transmembrane region" description="Helical" evidence="2">
    <location>
        <begin position="29"/>
        <end position="49"/>
    </location>
</feature>
<feature type="region of interest" description="Disordered" evidence="1">
    <location>
        <begin position="1"/>
        <end position="20"/>
    </location>
</feature>
<evidence type="ECO:0000313" key="4">
    <source>
        <dbReference type="Proteomes" id="UP000285655"/>
    </source>
</evidence>
<comment type="caution">
    <text evidence="3">The sequence shown here is derived from an EMBL/GenBank/DDBJ whole genome shotgun (WGS) entry which is preliminary data.</text>
</comment>
<feature type="compositionally biased region" description="Polar residues" evidence="1">
    <location>
        <begin position="93"/>
        <end position="102"/>
    </location>
</feature>
<gene>
    <name evidence="3" type="ORF">C4544_06430</name>
</gene>
<keyword evidence="2" id="KW-0472">Membrane</keyword>
<evidence type="ECO:0000256" key="1">
    <source>
        <dbReference type="SAM" id="MobiDB-lite"/>
    </source>
</evidence>
<dbReference type="EMBL" id="QZJW01000055">
    <property type="protein sequence ID" value="RJO59977.1"/>
    <property type="molecule type" value="Genomic_DNA"/>
</dbReference>
<protein>
    <submittedName>
        <fullName evidence="3">Uncharacterized protein</fullName>
    </submittedName>
</protein>
<keyword evidence="2" id="KW-1133">Transmembrane helix</keyword>
<sequence length="209" mass="22898">MAEEDNISIFSEERGGKKPTKEHKYLKPLLTIFVGIILVAGAAFGVWYWQQDEMKKQREGSDKQIQELQKQINELKKESTTTTESTKPKDQSDSTAESSALPTTVGACATTSITSIQNRIEGEPDMGKSVNYANGGYQVAGGTSGLDNVPNSIQSMQDWRVGDQVRMCLVSIPENCPAGDSRGKVYDTTNLRTNETWQAQDAWHSCGGA</sequence>
<dbReference type="AlphaFoldDB" id="A0A419DA58"/>
<name>A0A419DA58_9BACT</name>
<keyword evidence="2" id="KW-0812">Transmembrane</keyword>
<organism evidence="3 4">
    <name type="scientific">candidate division WS5 bacterium</name>
    <dbReference type="NCBI Taxonomy" id="2093353"/>
    <lineage>
        <taxon>Bacteria</taxon>
        <taxon>candidate division WS5</taxon>
    </lineage>
</organism>
<evidence type="ECO:0000256" key="2">
    <source>
        <dbReference type="SAM" id="Phobius"/>
    </source>
</evidence>
<feature type="region of interest" description="Disordered" evidence="1">
    <location>
        <begin position="74"/>
        <end position="103"/>
    </location>
</feature>
<evidence type="ECO:0000313" key="3">
    <source>
        <dbReference type="EMBL" id="RJO59977.1"/>
    </source>
</evidence>
<dbReference type="Proteomes" id="UP000285655">
    <property type="component" value="Unassembled WGS sequence"/>
</dbReference>
<accession>A0A419DA58</accession>
<reference evidence="3 4" key="1">
    <citation type="journal article" date="2017" name="ISME J.">
        <title>Energy and carbon metabolisms in a deep terrestrial subsurface fluid microbial community.</title>
        <authorList>
            <person name="Momper L."/>
            <person name="Jungbluth S.P."/>
            <person name="Lee M.D."/>
            <person name="Amend J.P."/>
        </authorList>
    </citation>
    <scope>NUCLEOTIDE SEQUENCE [LARGE SCALE GENOMIC DNA]</scope>
    <source>
        <strain evidence="3">SURF_29</strain>
    </source>
</reference>